<dbReference type="AlphaFoldDB" id="A0A8J6EEV1"/>
<evidence type="ECO:0000313" key="1">
    <source>
        <dbReference type="EMBL" id="KAG9467731.1"/>
    </source>
</evidence>
<evidence type="ECO:0000313" key="2">
    <source>
        <dbReference type="Proteomes" id="UP000770717"/>
    </source>
</evidence>
<keyword evidence="2" id="KW-1185">Reference proteome</keyword>
<organism evidence="1 2">
    <name type="scientific">Eleutherodactylus coqui</name>
    <name type="common">Puerto Rican coqui</name>
    <dbReference type="NCBI Taxonomy" id="57060"/>
    <lineage>
        <taxon>Eukaryota</taxon>
        <taxon>Metazoa</taxon>
        <taxon>Chordata</taxon>
        <taxon>Craniata</taxon>
        <taxon>Vertebrata</taxon>
        <taxon>Euteleostomi</taxon>
        <taxon>Amphibia</taxon>
        <taxon>Batrachia</taxon>
        <taxon>Anura</taxon>
        <taxon>Neobatrachia</taxon>
        <taxon>Hyloidea</taxon>
        <taxon>Eleutherodactylidae</taxon>
        <taxon>Eleutherodactylinae</taxon>
        <taxon>Eleutherodactylus</taxon>
        <taxon>Eleutherodactylus</taxon>
    </lineage>
</organism>
<dbReference type="EMBL" id="WNTK01001228">
    <property type="protein sequence ID" value="KAG9467731.1"/>
    <property type="molecule type" value="Genomic_DNA"/>
</dbReference>
<gene>
    <name evidence="1" type="ORF">GDO78_014420</name>
</gene>
<comment type="caution">
    <text evidence="1">The sequence shown here is derived from an EMBL/GenBank/DDBJ whole genome shotgun (WGS) entry which is preliminary data.</text>
</comment>
<sequence>MKTGWIHHTDFQEREIFHPLYNLYFVLQFASDQKKIAFLHGDQMAEVCCEVVDKYLGKCIVFQMNLE</sequence>
<proteinExistence type="predicted"/>
<accession>A0A8J6EEV1</accession>
<protein>
    <submittedName>
        <fullName evidence="1">Uncharacterized protein</fullName>
    </submittedName>
</protein>
<dbReference type="Proteomes" id="UP000770717">
    <property type="component" value="Unassembled WGS sequence"/>
</dbReference>
<reference evidence="1" key="1">
    <citation type="thesis" date="2020" institute="ProQuest LLC" country="789 East Eisenhower Parkway, Ann Arbor, MI, USA">
        <title>Comparative Genomics and Chromosome Evolution.</title>
        <authorList>
            <person name="Mudd A.B."/>
        </authorList>
    </citation>
    <scope>NUCLEOTIDE SEQUENCE</scope>
    <source>
        <strain evidence="1">HN-11 Male</strain>
        <tissue evidence="1">Kidney and liver</tissue>
    </source>
</reference>
<name>A0A8J6EEV1_ELECQ</name>